<dbReference type="AlphaFoldDB" id="A0A6A7CAT7"/>
<evidence type="ECO:0000256" key="1">
    <source>
        <dbReference type="SAM" id="SignalP"/>
    </source>
</evidence>
<dbReference type="SUPFAM" id="SSF56112">
    <property type="entry name" value="Protein kinase-like (PK-like)"/>
    <property type="match status" value="1"/>
</dbReference>
<keyword evidence="3" id="KW-1185">Reference proteome</keyword>
<reference evidence="2" key="1">
    <citation type="journal article" date="2020" name="Stud. Mycol.">
        <title>101 Dothideomycetes genomes: a test case for predicting lifestyles and emergence of pathogens.</title>
        <authorList>
            <person name="Haridas S."/>
            <person name="Albert R."/>
            <person name="Binder M."/>
            <person name="Bloem J."/>
            <person name="Labutti K."/>
            <person name="Salamov A."/>
            <person name="Andreopoulos B."/>
            <person name="Baker S."/>
            <person name="Barry K."/>
            <person name="Bills G."/>
            <person name="Bluhm B."/>
            <person name="Cannon C."/>
            <person name="Castanera R."/>
            <person name="Culley D."/>
            <person name="Daum C."/>
            <person name="Ezra D."/>
            <person name="Gonzalez J."/>
            <person name="Henrissat B."/>
            <person name="Kuo A."/>
            <person name="Liang C."/>
            <person name="Lipzen A."/>
            <person name="Lutzoni F."/>
            <person name="Magnuson J."/>
            <person name="Mondo S."/>
            <person name="Nolan M."/>
            <person name="Ohm R."/>
            <person name="Pangilinan J."/>
            <person name="Park H.-J."/>
            <person name="Ramirez L."/>
            <person name="Alfaro M."/>
            <person name="Sun H."/>
            <person name="Tritt A."/>
            <person name="Yoshinaga Y."/>
            <person name="Zwiers L.-H."/>
            <person name="Turgeon B."/>
            <person name="Goodwin S."/>
            <person name="Spatafora J."/>
            <person name="Crous P."/>
            <person name="Grigoriev I."/>
        </authorList>
    </citation>
    <scope>NUCLEOTIDE SEQUENCE</scope>
    <source>
        <strain evidence="2">CBS 480.64</strain>
    </source>
</reference>
<sequence length="122" mass="14245">MWSAGMLFFVLLINSPLLGQDALCGAEIKDRHERLPVRWQRKLHQKDLDDEDSTHDEPDSMNALIWRYCGSFGGPKWENLSLQVFRRAGELFAKTRRLEPGERISARQALELDWFKDPPHLK</sequence>
<protein>
    <submittedName>
        <fullName evidence="2">Uncharacterized protein</fullName>
    </submittedName>
</protein>
<name>A0A6A7CAT7_9PEZI</name>
<feature type="chain" id="PRO_5025509064" evidence="1">
    <location>
        <begin position="20"/>
        <end position="122"/>
    </location>
</feature>
<dbReference type="Gene3D" id="1.10.510.10">
    <property type="entry name" value="Transferase(Phosphotransferase) domain 1"/>
    <property type="match status" value="1"/>
</dbReference>
<dbReference type="InterPro" id="IPR011009">
    <property type="entry name" value="Kinase-like_dom_sf"/>
</dbReference>
<dbReference type="EMBL" id="MU005959">
    <property type="protein sequence ID" value="KAF2863728.1"/>
    <property type="molecule type" value="Genomic_DNA"/>
</dbReference>
<keyword evidence="1" id="KW-0732">Signal</keyword>
<feature type="signal peptide" evidence="1">
    <location>
        <begin position="1"/>
        <end position="19"/>
    </location>
</feature>
<evidence type="ECO:0000313" key="3">
    <source>
        <dbReference type="Proteomes" id="UP000799421"/>
    </source>
</evidence>
<evidence type="ECO:0000313" key="2">
    <source>
        <dbReference type="EMBL" id="KAF2863728.1"/>
    </source>
</evidence>
<dbReference type="Proteomes" id="UP000799421">
    <property type="component" value="Unassembled WGS sequence"/>
</dbReference>
<proteinExistence type="predicted"/>
<organism evidence="2 3">
    <name type="scientific">Piedraia hortae CBS 480.64</name>
    <dbReference type="NCBI Taxonomy" id="1314780"/>
    <lineage>
        <taxon>Eukaryota</taxon>
        <taxon>Fungi</taxon>
        <taxon>Dikarya</taxon>
        <taxon>Ascomycota</taxon>
        <taxon>Pezizomycotina</taxon>
        <taxon>Dothideomycetes</taxon>
        <taxon>Dothideomycetidae</taxon>
        <taxon>Capnodiales</taxon>
        <taxon>Piedraiaceae</taxon>
        <taxon>Piedraia</taxon>
    </lineage>
</organism>
<accession>A0A6A7CAT7</accession>
<gene>
    <name evidence="2" type="ORF">K470DRAFT_261735</name>
</gene>